<keyword evidence="1" id="KW-0732">Signal</keyword>
<evidence type="ECO:0000313" key="3">
    <source>
        <dbReference type="Proteomes" id="UP000295172"/>
    </source>
</evidence>
<accession>A0A4V2YCI4</accession>
<gene>
    <name evidence="2" type="ORF">E1218_35695</name>
</gene>
<dbReference type="OrthoDB" id="5194361at2"/>
<name>A0A4V2YCI4_9ACTN</name>
<feature type="signal peptide" evidence="1">
    <location>
        <begin position="1"/>
        <end position="30"/>
    </location>
</feature>
<keyword evidence="3" id="KW-1185">Reference proteome</keyword>
<evidence type="ECO:0008006" key="4">
    <source>
        <dbReference type="Google" id="ProtNLM"/>
    </source>
</evidence>
<feature type="chain" id="PRO_5020691563" description="SH3 domain-containing protein" evidence="1">
    <location>
        <begin position="31"/>
        <end position="159"/>
    </location>
</feature>
<dbReference type="AlphaFoldDB" id="A0A4V2YCI4"/>
<organism evidence="2 3">
    <name type="scientific">Kribbella turkmenica</name>
    <dbReference type="NCBI Taxonomy" id="2530375"/>
    <lineage>
        <taxon>Bacteria</taxon>
        <taxon>Bacillati</taxon>
        <taxon>Actinomycetota</taxon>
        <taxon>Actinomycetes</taxon>
        <taxon>Propionibacteriales</taxon>
        <taxon>Kribbellaceae</taxon>
        <taxon>Kribbella</taxon>
    </lineage>
</organism>
<dbReference type="RefSeq" id="WP_132327444.1">
    <property type="nucleotide sequence ID" value="NZ_SMKR01000332.1"/>
</dbReference>
<evidence type="ECO:0000313" key="2">
    <source>
        <dbReference type="EMBL" id="TDD11656.1"/>
    </source>
</evidence>
<dbReference type="EMBL" id="SMKR01000332">
    <property type="protein sequence ID" value="TDD11656.1"/>
    <property type="molecule type" value="Genomic_DNA"/>
</dbReference>
<proteinExistence type="predicted"/>
<sequence>MSTRTARVAGVLGVSAAFGMAGLTASPAHAADQPVGTLSDASVGTLSDASVGTLSDASAKAAAFPCTILKIGGSAGNVRLWWCDGTQGTRRGYHAQGYLAGGGAVWLVSAAGDPVAFTTSGVSGWFNSKTVGDYGAPWKACKHNGPITSPHECTGYGSR</sequence>
<evidence type="ECO:0000256" key="1">
    <source>
        <dbReference type="SAM" id="SignalP"/>
    </source>
</evidence>
<comment type="caution">
    <text evidence="2">The sequence shown here is derived from an EMBL/GenBank/DDBJ whole genome shotgun (WGS) entry which is preliminary data.</text>
</comment>
<reference evidence="2 3" key="1">
    <citation type="submission" date="2019-02" db="EMBL/GenBank/DDBJ databases">
        <title>Draft genome sequences of novel Actinobacteria.</title>
        <authorList>
            <person name="Sahin N."/>
            <person name="Ay H."/>
            <person name="Saygin H."/>
        </authorList>
    </citation>
    <scope>NUCLEOTIDE SEQUENCE [LARGE SCALE GENOMIC DNA]</scope>
    <source>
        <strain evidence="2 3">16K104</strain>
    </source>
</reference>
<dbReference type="Proteomes" id="UP000295172">
    <property type="component" value="Unassembled WGS sequence"/>
</dbReference>
<protein>
    <recommendedName>
        <fullName evidence="4">SH3 domain-containing protein</fullName>
    </recommendedName>
</protein>